<dbReference type="AlphaFoldDB" id="A0A941D142"/>
<dbReference type="Proteomes" id="UP000622580">
    <property type="component" value="Unassembled WGS sequence"/>
</dbReference>
<name>A0A941D142_9CAUL</name>
<feature type="compositionally biased region" description="Basic and acidic residues" evidence="1">
    <location>
        <begin position="286"/>
        <end position="298"/>
    </location>
</feature>
<reference evidence="2" key="1">
    <citation type="submission" date="2021-04" db="EMBL/GenBank/DDBJ databases">
        <title>Draft genome assembly of strain Phenylobacterium sp. 20VBR1 using MiniION and Illumina platforms.</title>
        <authorList>
            <person name="Thomas F.A."/>
            <person name="Krishnan K.P."/>
            <person name="Sinha R.K."/>
        </authorList>
    </citation>
    <scope>NUCLEOTIDE SEQUENCE</scope>
    <source>
        <strain evidence="2">20VBR1</strain>
    </source>
</reference>
<dbReference type="EMBL" id="JAGSGD010000001">
    <property type="protein sequence ID" value="MBR7620345.1"/>
    <property type="molecule type" value="Genomic_DNA"/>
</dbReference>
<protein>
    <submittedName>
        <fullName evidence="2">Uncharacterized protein</fullName>
    </submittedName>
</protein>
<feature type="region of interest" description="Disordered" evidence="1">
    <location>
        <begin position="286"/>
        <end position="332"/>
    </location>
</feature>
<accession>A0A941D142</accession>
<gene>
    <name evidence="2" type="ORF">JKL49_13200</name>
</gene>
<sequence>MNLSINYQGDIIMRGSIQLILAVGLLALGAASGAAAKCPKPRYASELAQASASAEVQAKALQNLSDQAKKLLGDKPTLNARLGGQYAVAATGDLAQTAYTSTVSEMFCYLREANAGDQAKLSMLEDEEYALNDEISSYFDPDLWQVGGMDARKKLRDSLRTMKARAPVMSDAAVAAAIPELNFDRVTKLDAQLSVKVSENLQAGVCATAVKASIRQVNPTILSGLQQVRGVVIEWLGRSDVRARRTAWDFASAQMGTAIISSQAPTAVMPLTPAVVSCLEKAAATAKEEAPAKPKAADKPVASVADAPKPDAPKVDTPAADAEAPAKPPGAA</sequence>
<evidence type="ECO:0000313" key="2">
    <source>
        <dbReference type="EMBL" id="MBR7620345.1"/>
    </source>
</evidence>
<dbReference type="RefSeq" id="WP_215341084.1">
    <property type="nucleotide sequence ID" value="NZ_JAGSGD010000001.1"/>
</dbReference>
<evidence type="ECO:0000256" key="1">
    <source>
        <dbReference type="SAM" id="MobiDB-lite"/>
    </source>
</evidence>
<organism evidence="2 3">
    <name type="scientific">Phenylobacterium glaciei</name>
    <dbReference type="NCBI Taxonomy" id="2803784"/>
    <lineage>
        <taxon>Bacteria</taxon>
        <taxon>Pseudomonadati</taxon>
        <taxon>Pseudomonadota</taxon>
        <taxon>Alphaproteobacteria</taxon>
        <taxon>Caulobacterales</taxon>
        <taxon>Caulobacteraceae</taxon>
        <taxon>Phenylobacterium</taxon>
    </lineage>
</organism>
<keyword evidence="3" id="KW-1185">Reference proteome</keyword>
<comment type="caution">
    <text evidence="2">The sequence shown here is derived from an EMBL/GenBank/DDBJ whole genome shotgun (WGS) entry which is preliminary data.</text>
</comment>
<evidence type="ECO:0000313" key="3">
    <source>
        <dbReference type="Proteomes" id="UP000622580"/>
    </source>
</evidence>
<proteinExistence type="predicted"/>